<gene>
    <name evidence="2" type="ORF">C7S16_6026</name>
</gene>
<reference evidence="2" key="1">
    <citation type="submission" date="2018-08" db="EMBL/GenBank/DDBJ databases">
        <title>Identification of Burkholderia cepacia strains that express a Burkholderia pseudomallei-like capsular polysaccharide.</title>
        <authorList>
            <person name="Burtnick M.N."/>
            <person name="Vongsouvath M."/>
            <person name="Newton P."/>
            <person name="Wuthiekanun V."/>
            <person name="Limmathurotsakul D."/>
            <person name="Brett P.J."/>
            <person name="Chantratita N."/>
            <person name="Dance D.A."/>
        </authorList>
    </citation>
    <scope>NUCLEOTIDE SEQUENCE</scope>
    <source>
        <strain evidence="2">SBXCC001</strain>
    </source>
</reference>
<dbReference type="EMBL" id="QXCT01000001">
    <property type="protein sequence ID" value="MDW9252564.1"/>
    <property type="molecule type" value="Genomic_DNA"/>
</dbReference>
<organism evidence="2 3">
    <name type="scientific">Burkholderia thailandensis</name>
    <dbReference type="NCBI Taxonomy" id="57975"/>
    <lineage>
        <taxon>Bacteria</taxon>
        <taxon>Pseudomonadati</taxon>
        <taxon>Pseudomonadota</taxon>
        <taxon>Betaproteobacteria</taxon>
        <taxon>Burkholderiales</taxon>
        <taxon>Burkholderiaceae</taxon>
        <taxon>Burkholderia</taxon>
        <taxon>pseudomallei group</taxon>
    </lineage>
</organism>
<dbReference type="AlphaFoldDB" id="A0AAW9CXR7"/>
<accession>A0AAW9CXR7</accession>
<sequence>MLARRRRITSSRPRSEIRRRLDASAPSYVPRVEFNQRDFAPISLTIGGLPSETKPHLSETKRANT</sequence>
<feature type="compositionally biased region" description="Basic and acidic residues" evidence="1">
    <location>
        <begin position="53"/>
        <end position="65"/>
    </location>
</feature>
<feature type="region of interest" description="Disordered" evidence="1">
    <location>
        <begin position="45"/>
        <end position="65"/>
    </location>
</feature>
<proteinExistence type="predicted"/>
<evidence type="ECO:0000256" key="1">
    <source>
        <dbReference type="SAM" id="MobiDB-lite"/>
    </source>
</evidence>
<name>A0AAW9CXR7_BURTH</name>
<evidence type="ECO:0000313" key="2">
    <source>
        <dbReference type="EMBL" id="MDW9252564.1"/>
    </source>
</evidence>
<evidence type="ECO:0000313" key="3">
    <source>
        <dbReference type="Proteomes" id="UP001272137"/>
    </source>
</evidence>
<protein>
    <submittedName>
        <fullName evidence="2">Uncharacterized protein</fullName>
    </submittedName>
</protein>
<dbReference type="Proteomes" id="UP001272137">
    <property type="component" value="Unassembled WGS sequence"/>
</dbReference>
<comment type="caution">
    <text evidence="2">The sequence shown here is derived from an EMBL/GenBank/DDBJ whole genome shotgun (WGS) entry which is preliminary data.</text>
</comment>